<name>A0A223NUU0_9SPHI</name>
<sequence length="296" mass="32016">MITLLTGSSGFFGSEYIKLWKPDPIITLGRKNSVVKADLSIQVPQIDAVDLVVHAAGKAHAVPGTDLEKKEFFNVNVTGTKNLLLALENAPLLPRYFVFISSVAVYGLETGNLVDEDSPLLAVDPYGKSKIEAEKLVTDWCKKNNVICTILRLPLLAGKNPPGNLKSMINGIKAGYYFNIAGGKAKKSMVMALDVAKIIPKAAVVGGIYNLTDQHHPSFLELSSLMAKQLGKKRPLNIPKWVASLLAKTGDALGSKAPINSNKLSKIISDLTFDDSKAQHKIGWKPGAVLEQLEIF</sequence>
<dbReference type="Proteomes" id="UP000215002">
    <property type="component" value="Chromosome"/>
</dbReference>
<dbReference type="SUPFAM" id="SSF51735">
    <property type="entry name" value="NAD(P)-binding Rossmann-fold domains"/>
    <property type="match status" value="1"/>
</dbReference>
<dbReference type="RefSeq" id="WP_094570081.1">
    <property type="nucleotide sequence ID" value="NZ_CP022743.1"/>
</dbReference>
<dbReference type="InterPro" id="IPR001509">
    <property type="entry name" value="Epimerase_deHydtase"/>
</dbReference>
<dbReference type="Pfam" id="PF01370">
    <property type="entry name" value="Epimerase"/>
    <property type="match status" value="1"/>
</dbReference>
<dbReference type="OrthoDB" id="329806at2"/>
<protein>
    <submittedName>
        <fullName evidence="3">UDP-galactose-4-epimerase</fullName>
    </submittedName>
</protein>
<evidence type="ECO:0000256" key="1">
    <source>
        <dbReference type="ARBA" id="ARBA00007637"/>
    </source>
</evidence>
<gene>
    <name evidence="3" type="ORF">MuYL_1759</name>
</gene>
<evidence type="ECO:0000313" key="3">
    <source>
        <dbReference type="EMBL" id="ASU33655.1"/>
    </source>
</evidence>
<dbReference type="Gene3D" id="3.40.50.720">
    <property type="entry name" value="NAD(P)-binding Rossmann-like Domain"/>
    <property type="match status" value="1"/>
</dbReference>
<accession>A0A223NUU0</accession>
<organism evidence="3 4">
    <name type="scientific">Mucilaginibacter xinganensis</name>
    <dbReference type="NCBI Taxonomy" id="1234841"/>
    <lineage>
        <taxon>Bacteria</taxon>
        <taxon>Pseudomonadati</taxon>
        <taxon>Bacteroidota</taxon>
        <taxon>Sphingobacteriia</taxon>
        <taxon>Sphingobacteriales</taxon>
        <taxon>Sphingobacteriaceae</taxon>
        <taxon>Mucilaginibacter</taxon>
    </lineage>
</organism>
<evidence type="ECO:0000259" key="2">
    <source>
        <dbReference type="Pfam" id="PF01370"/>
    </source>
</evidence>
<evidence type="ECO:0000313" key="4">
    <source>
        <dbReference type="Proteomes" id="UP000215002"/>
    </source>
</evidence>
<keyword evidence="4" id="KW-1185">Reference proteome</keyword>
<dbReference type="EMBL" id="CP022743">
    <property type="protein sequence ID" value="ASU33655.1"/>
    <property type="molecule type" value="Genomic_DNA"/>
</dbReference>
<dbReference type="AlphaFoldDB" id="A0A223NUU0"/>
<proteinExistence type="inferred from homology"/>
<comment type="similarity">
    <text evidence="1">Belongs to the NAD(P)-dependent epimerase/dehydratase family.</text>
</comment>
<dbReference type="PANTHER" id="PTHR43000">
    <property type="entry name" value="DTDP-D-GLUCOSE 4,6-DEHYDRATASE-RELATED"/>
    <property type="match status" value="1"/>
</dbReference>
<reference evidence="3 4" key="1">
    <citation type="submission" date="2017-08" db="EMBL/GenBank/DDBJ databases">
        <title>Complete genome sequence of Mucilaginibacter sp. strain BJC16-A31.</title>
        <authorList>
            <consortium name="Henan University of Science and Technology"/>
            <person name="You X."/>
        </authorList>
    </citation>
    <scope>NUCLEOTIDE SEQUENCE [LARGE SCALE GENOMIC DNA]</scope>
    <source>
        <strain evidence="3 4">BJC16-A31</strain>
    </source>
</reference>
<feature type="domain" description="NAD-dependent epimerase/dehydratase" evidence="2">
    <location>
        <begin position="4"/>
        <end position="203"/>
    </location>
</feature>
<dbReference type="InterPro" id="IPR036291">
    <property type="entry name" value="NAD(P)-bd_dom_sf"/>
</dbReference>
<dbReference type="KEGG" id="muc:MuYL_1759"/>